<keyword evidence="2 4" id="KW-0560">Oxidoreductase</keyword>
<dbReference type="EMBL" id="JADDIV010000004">
    <property type="protein sequence ID" value="MBE7368890.1"/>
    <property type="molecule type" value="Genomic_DNA"/>
</dbReference>
<evidence type="ECO:0000256" key="4">
    <source>
        <dbReference type="RuleBase" id="RU003719"/>
    </source>
</evidence>
<feature type="domain" description="D-isomer specific 2-hydroxyacid dehydrogenase NAD-binding" evidence="6">
    <location>
        <begin position="120"/>
        <end position="296"/>
    </location>
</feature>
<dbReference type="Pfam" id="PF02826">
    <property type="entry name" value="2-Hacid_dh_C"/>
    <property type="match status" value="1"/>
</dbReference>
<keyword evidence="3" id="KW-0520">NAD</keyword>
<sequence length="344" mass="37139">MQAKEMRVVRSDLWINPAFDEGLAGRPGISLGIFPARGNSALAWDMLATAHVYQVSAAKDELPREWFVTPELVARCPNLLCVSSSGAGYDTVDVPACTAAGIAVVNQSGGNADSVAEHTLAMMLALSRRMIETDRRLRRETGFTREDVMGHEIKGKTVGLVGIGEVGRRVSALAKAFGLQVIARDPYVPAEEVARRGARKVDLDELLAQADVVSLHCPRNATTLRMMDAAAFARMKKGAIFITTARGGIHDEAALVDALRSGHLYGAGVDVWDREPPPLDHPLLAMDNVFASFHIAGVTHEARRNVAVMGAEQIVALAAGERPPRLVNPEVWPAFQQKRARVLA</sequence>
<evidence type="ECO:0000256" key="2">
    <source>
        <dbReference type="ARBA" id="ARBA00023002"/>
    </source>
</evidence>
<dbReference type="RefSeq" id="WP_193677506.1">
    <property type="nucleotide sequence ID" value="NZ_JADDIV010000004.1"/>
</dbReference>
<comment type="similarity">
    <text evidence="1 4">Belongs to the D-isomer specific 2-hydroxyacid dehydrogenase family.</text>
</comment>
<comment type="caution">
    <text evidence="7">The sequence shown here is derived from an EMBL/GenBank/DDBJ whole genome shotgun (WGS) entry which is preliminary data.</text>
</comment>
<dbReference type="CDD" id="cd12173">
    <property type="entry name" value="PGDH_4"/>
    <property type="match status" value="1"/>
</dbReference>
<evidence type="ECO:0000256" key="1">
    <source>
        <dbReference type="ARBA" id="ARBA00005854"/>
    </source>
</evidence>
<dbReference type="InterPro" id="IPR050857">
    <property type="entry name" value="D-2-hydroxyacid_DH"/>
</dbReference>
<dbReference type="Gene3D" id="3.40.50.720">
    <property type="entry name" value="NAD(P)-binding Rossmann-like Domain"/>
    <property type="match status" value="2"/>
</dbReference>
<protein>
    <submittedName>
        <fullName evidence="7">Hydroxyacid dehydrogenase</fullName>
    </submittedName>
</protein>
<organism evidence="7 8">
    <name type="scientific">Ramlibacter pallidus</name>
    <dbReference type="NCBI Taxonomy" id="2780087"/>
    <lineage>
        <taxon>Bacteria</taxon>
        <taxon>Pseudomonadati</taxon>
        <taxon>Pseudomonadota</taxon>
        <taxon>Betaproteobacteria</taxon>
        <taxon>Burkholderiales</taxon>
        <taxon>Comamonadaceae</taxon>
        <taxon>Ramlibacter</taxon>
    </lineage>
</organism>
<dbReference type="SUPFAM" id="SSF51735">
    <property type="entry name" value="NAD(P)-binding Rossmann-fold domains"/>
    <property type="match status" value="1"/>
</dbReference>
<evidence type="ECO:0000313" key="8">
    <source>
        <dbReference type="Proteomes" id="UP000806285"/>
    </source>
</evidence>
<evidence type="ECO:0000259" key="6">
    <source>
        <dbReference type="Pfam" id="PF02826"/>
    </source>
</evidence>
<dbReference type="SUPFAM" id="SSF52283">
    <property type="entry name" value="Formate/glycerate dehydrogenase catalytic domain-like"/>
    <property type="match status" value="1"/>
</dbReference>
<keyword evidence="8" id="KW-1185">Reference proteome</keyword>
<dbReference type="PROSITE" id="PS00670">
    <property type="entry name" value="D_2_HYDROXYACID_DH_2"/>
    <property type="match status" value="1"/>
</dbReference>
<feature type="domain" description="D-isomer specific 2-hydroxyacid dehydrogenase catalytic" evidence="5">
    <location>
        <begin position="68"/>
        <end position="328"/>
    </location>
</feature>
<accession>A0ABR9S5U7</accession>
<dbReference type="PANTHER" id="PTHR42789:SF1">
    <property type="entry name" value="D-ISOMER SPECIFIC 2-HYDROXYACID DEHYDROGENASE FAMILY PROTEIN (AFU_ORTHOLOGUE AFUA_6G10090)"/>
    <property type="match status" value="1"/>
</dbReference>
<dbReference type="PANTHER" id="PTHR42789">
    <property type="entry name" value="D-ISOMER SPECIFIC 2-HYDROXYACID DEHYDROGENASE FAMILY PROTEIN (AFU_ORTHOLOGUE AFUA_6G10090)"/>
    <property type="match status" value="1"/>
</dbReference>
<reference evidence="7 8" key="1">
    <citation type="submission" date="2020-10" db="EMBL/GenBank/DDBJ databases">
        <title>Ramlibacter sp. HM2 16S ribosomal RNA gene Genome sequencing and assembly.</title>
        <authorList>
            <person name="Kang M."/>
        </authorList>
    </citation>
    <scope>NUCLEOTIDE SEQUENCE [LARGE SCALE GENOMIC DNA]</scope>
    <source>
        <strain evidence="7 8">HM2</strain>
    </source>
</reference>
<dbReference type="InterPro" id="IPR006140">
    <property type="entry name" value="D-isomer_DH_NAD-bd"/>
</dbReference>
<evidence type="ECO:0000256" key="3">
    <source>
        <dbReference type="ARBA" id="ARBA00023027"/>
    </source>
</evidence>
<dbReference type="InterPro" id="IPR036291">
    <property type="entry name" value="NAD(P)-bd_dom_sf"/>
</dbReference>
<dbReference type="InterPro" id="IPR029753">
    <property type="entry name" value="D-isomer_DH_CS"/>
</dbReference>
<name>A0ABR9S5U7_9BURK</name>
<dbReference type="InterPro" id="IPR006139">
    <property type="entry name" value="D-isomer_2_OHA_DH_cat_dom"/>
</dbReference>
<evidence type="ECO:0000259" key="5">
    <source>
        <dbReference type="Pfam" id="PF00389"/>
    </source>
</evidence>
<gene>
    <name evidence="7" type="ORF">IM787_15110</name>
</gene>
<dbReference type="Pfam" id="PF00389">
    <property type="entry name" value="2-Hacid_dh"/>
    <property type="match status" value="1"/>
</dbReference>
<proteinExistence type="inferred from homology"/>
<evidence type="ECO:0000313" key="7">
    <source>
        <dbReference type="EMBL" id="MBE7368890.1"/>
    </source>
</evidence>
<dbReference type="Proteomes" id="UP000806285">
    <property type="component" value="Unassembled WGS sequence"/>
</dbReference>